<organism evidence="3 4">
    <name type="scientific">Aristolochia fimbriata</name>
    <name type="common">White veined hardy Dutchman's pipe vine</name>
    <dbReference type="NCBI Taxonomy" id="158543"/>
    <lineage>
        <taxon>Eukaryota</taxon>
        <taxon>Viridiplantae</taxon>
        <taxon>Streptophyta</taxon>
        <taxon>Embryophyta</taxon>
        <taxon>Tracheophyta</taxon>
        <taxon>Spermatophyta</taxon>
        <taxon>Magnoliopsida</taxon>
        <taxon>Magnoliidae</taxon>
        <taxon>Piperales</taxon>
        <taxon>Aristolochiaceae</taxon>
        <taxon>Aristolochia</taxon>
    </lineage>
</organism>
<feature type="compositionally biased region" description="Basic and acidic residues" evidence="2">
    <location>
        <begin position="1079"/>
        <end position="1101"/>
    </location>
</feature>
<feature type="region of interest" description="Disordered" evidence="2">
    <location>
        <begin position="2913"/>
        <end position="2947"/>
    </location>
</feature>
<evidence type="ECO:0008006" key="5">
    <source>
        <dbReference type="Google" id="ProtNLM"/>
    </source>
</evidence>
<feature type="compositionally biased region" description="Acidic residues" evidence="2">
    <location>
        <begin position="2932"/>
        <end position="2941"/>
    </location>
</feature>
<feature type="region of interest" description="Disordered" evidence="2">
    <location>
        <begin position="3305"/>
        <end position="3373"/>
    </location>
</feature>
<feature type="compositionally biased region" description="Basic and acidic residues" evidence="2">
    <location>
        <begin position="1720"/>
        <end position="1730"/>
    </location>
</feature>
<feature type="compositionally biased region" description="Basic and acidic residues" evidence="2">
    <location>
        <begin position="986"/>
        <end position="997"/>
    </location>
</feature>
<feature type="compositionally biased region" description="Basic and acidic residues" evidence="2">
    <location>
        <begin position="3128"/>
        <end position="3139"/>
    </location>
</feature>
<feature type="region of interest" description="Disordered" evidence="2">
    <location>
        <begin position="313"/>
        <end position="332"/>
    </location>
</feature>
<evidence type="ECO:0000313" key="3">
    <source>
        <dbReference type="EMBL" id="KAG9449772.1"/>
    </source>
</evidence>
<feature type="compositionally biased region" description="Basic and acidic residues" evidence="2">
    <location>
        <begin position="4433"/>
        <end position="4452"/>
    </location>
</feature>
<feature type="compositionally biased region" description="Polar residues" evidence="2">
    <location>
        <begin position="2617"/>
        <end position="2630"/>
    </location>
</feature>
<feature type="compositionally biased region" description="Polar residues" evidence="2">
    <location>
        <begin position="61"/>
        <end position="86"/>
    </location>
</feature>
<feature type="compositionally biased region" description="Basic and acidic residues" evidence="2">
    <location>
        <begin position="1633"/>
        <end position="1652"/>
    </location>
</feature>
<dbReference type="Proteomes" id="UP000825729">
    <property type="component" value="Unassembled WGS sequence"/>
</dbReference>
<feature type="compositionally biased region" description="Basic and acidic residues" evidence="2">
    <location>
        <begin position="347"/>
        <end position="377"/>
    </location>
</feature>
<feature type="region of interest" description="Disordered" evidence="2">
    <location>
        <begin position="4046"/>
        <end position="4113"/>
    </location>
</feature>
<feature type="compositionally biased region" description="Basic and acidic residues" evidence="2">
    <location>
        <begin position="1544"/>
        <end position="1554"/>
    </location>
</feature>
<evidence type="ECO:0000256" key="2">
    <source>
        <dbReference type="SAM" id="MobiDB-lite"/>
    </source>
</evidence>
<feature type="region of interest" description="Disordered" evidence="2">
    <location>
        <begin position="3162"/>
        <end position="3181"/>
    </location>
</feature>
<feature type="coiled-coil region" evidence="1">
    <location>
        <begin position="4008"/>
        <end position="4036"/>
    </location>
</feature>
<feature type="compositionally biased region" description="Basic and acidic residues" evidence="2">
    <location>
        <begin position="3314"/>
        <end position="3338"/>
    </location>
</feature>
<feature type="compositionally biased region" description="Polar residues" evidence="2">
    <location>
        <begin position="966"/>
        <end position="975"/>
    </location>
</feature>
<feature type="compositionally biased region" description="Basic and acidic residues" evidence="2">
    <location>
        <begin position="1685"/>
        <end position="1696"/>
    </location>
</feature>
<feature type="compositionally biased region" description="Basic and acidic residues" evidence="2">
    <location>
        <begin position="869"/>
        <end position="886"/>
    </location>
</feature>
<feature type="region of interest" description="Disordered" evidence="2">
    <location>
        <begin position="3843"/>
        <end position="3888"/>
    </location>
</feature>
<feature type="region of interest" description="Disordered" evidence="2">
    <location>
        <begin position="4323"/>
        <end position="4347"/>
    </location>
</feature>
<feature type="compositionally biased region" description="Basic and acidic residues" evidence="2">
    <location>
        <begin position="1368"/>
        <end position="1379"/>
    </location>
</feature>
<feature type="compositionally biased region" description="Basic and acidic residues" evidence="2">
    <location>
        <begin position="1148"/>
        <end position="1166"/>
    </location>
</feature>
<feature type="region of interest" description="Disordered" evidence="2">
    <location>
        <begin position="3914"/>
        <end position="3937"/>
    </location>
</feature>
<feature type="region of interest" description="Disordered" evidence="2">
    <location>
        <begin position="343"/>
        <end position="572"/>
    </location>
</feature>
<feature type="compositionally biased region" description="Low complexity" evidence="2">
    <location>
        <begin position="87"/>
        <end position="98"/>
    </location>
</feature>
<feature type="compositionally biased region" description="Polar residues" evidence="2">
    <location>
        <begin position="3729"/>
        <end position="3745"/>
    </location>
</feature>
<feature type="compositionally biased region" description="Basic and acidic residues" evidence="2">
    <location>
        <begin position="45"/>
        <end position="59"/>
    </location>
</feature>
<feature type="compositionally biased region" description="Basic and acidic residues" evidence="2">
    <location>
        <begin position="3843"/>
        <end position="3886"/>
    </location>
</feature>
<feature type="compositionally biased region" description="Basic and acidic residues" evidence="2">
    <location>
        <begin position="1579"/>
        <end position="1590"/>
    </location>
</feature>
<feature type="compositionally biased region" description="Basic and acidic residues" evidence="2">
    <location>
        <begin position="529"/>
        <end position="555"/>
    </location>
</feature>
<feature type="compositionally biased region" description="Basic and acidic residues" evidence="2">
    <location>
        <begin position="3914"/>
        <end position="3923"/>
    </location>
</feature>
<feature type="region of interest" description="Disordered" evidence="2">
    <location>
        <begin position="2857"/>
        <end position="2899"/>
    </location>
</feature>
<feature type="compositionally biased region" description="Basic and acidic residues" evidence="2">
    <location>
        <begin position="894"/>
        <end position="904"/>
    </location>
</feature>
<gene>
    <name evidence="3" type="ORF">H6P81_009737</name>
</gene>
<feature type="compositionally biased region" description="Basic and acidic residues" evidence="2">
    <location>
        <begin position="830"/>
        <end position="840"/>
    </location>
</feature>
<feature type="compositionally biased region" description="Polar residues" evidence="2">
    <location>
        <begin position="641"/>
        <end position="653"/>
    </location>
</feature>
<feature type="compositionally biased region" description="Basic and acidic residues" evidence="2">
    <location>
        <begin position="3682"/>
        <end position="3697"/>
    </location>
</feature>
<feature type="region of interest" description="Disordered" evidence="2">
    <location>
        <begin position="783"/>
        <end position="1882"/>
    </location>
</feature>
<feature type="region of interest" description="Disordered" evidence="2">
    <location>
        <begin position="2575"/>
        <end position="2596"/>
    </location>
</feature>
<feature type="compositionally biased region" description="Acidic residues" evidence="2">
    <location>
        <begin position="4497"/>
        <end position="4513"/>
    </location>
</feature>
<feature type="region of interest" description="Disordered" evidence="2">
    <location>
        <begin position="3483"/>
        <end position="3536"/>
    </location>
</feature>
<feature type="compositionally biased region" description="Basic and acidic residues" evidence="2">
    <location>
        <begin position="1861"/>
        <end position="1872"/>
    </location>
</feature>
<protein>
    <recommendedName>
        <fullName evidence="5">Titin-like</fullName>
    </recommendedName>
</protein>
<keyword evidence="1" id="KW-0175">Coiled coil</keyword>
<accession>A0AAV7EQ71</accession>
<feature type="region of interest" description="Disordered" evidence="2">
    <location>
        <begin position="45"/>
        <end position="132"/>
    </location>
</feature>
<feature type="compositionally biased region" description="Basic and acidic residues" evidence="2">
    <location>
        <begin position="108"/>
        <end position="127"/>
    </location>
</feature>
<feature type="compositionally biased region" description="Basic and acidic residues" evidence="2">
    <location>
        <begin position="2575"/>
        <end position="2584"/>
    </location>
</feature>
<feature type="compositionally biased region" description="Polar residues" evidence="2">
    <location>
        <begin position="1216"/>
        <end position="1253"/>
    </location>
</feature>
<feature type="region of interest" description="Disordered" evidence="2">
    <location>
        <begin position="4492"/>
        <end position="4548"/>
    </location>
</feature>
<feature type="compositionally biased region" description="Polar residues" evidence="2">
    <location>
        <begin position="1772"/>
        <end position="1792"/>
    </location>
</feature>
<feature type="compositionally biased region" description="Basic and acidic residues" evidence="2">
    <location>
        <begin position="1333"/>
        <end position="1343"/>
    </location>
</feature>
<feature type="compositionally biased region" description="Basic and acidic residues" evidence="2">
    <location>
        <begin position="2026"/>
        <end position="2067"/>
    </location>
</feature>
<evidence type="ECO:0000256" key="1">
    <source>
        <dbReference type="SAM" id="Coils"/>
    </source>
</evidence>
<feature type="region of interest" description="Disordered" evidence="2">
    <location>
        <begin position="3079"/>
        <end position="3099"/>
    </location>
</feature>
<feature type="region of interest" description="Disordered" evidence="2">
    <location>
        <begin position="3041"/>
        <end position="3065"/>
    </location>
</feature>
<sequence>MDKEEKIVLVVTEAEVGPRDENFNDSSLHDTAYLEGTPILETVKSETHLQDTAAYDREYSIYNTRTADSSGTKVSTKQTPENASFKNENAQNEESANSFTLPSYQKISEADHRSSEEVRREADHSGKDYGPVTTEQHIDQLDTFHKVDKGQETVQELADIEYKAQESASQVFTEDHPELDVACELDVVHGIIVEKKVKVEEAESNGNLNLQPDEQNLETDATALQDEAEETHTVINNTVFSKTEIQADQKDGLTIDNHVDASSFYITRSGAEVDEGDNKTGKTGVETIEAMENIRGDTLKEEDAPPALLKAENIPFQEGEMQSEGARLTFKASSEEKIQAQCVANENRSDKIPLAQQKEEKNQKKESEAKINHEKTVIADVAPEDQDQGTRKEENSSVNSIGLKDDIQVDPRKVVADVDKELADTKDSSTKDASKATESHGDALSFQIPTGGAEVVKGENSTGRNDIEMVETMENIGGDNLTEEDASPTLLKAENRPFQEGEMQSEGAALTSEASSKEQIQAHCIANENKSDKIPLAQHKEEEGKNKESETKINNEKTIIGDVVPQDQDQETRNEENTILNNLVDHHPEEQINEDNTSLNTLVDHQSGGEIKDTTILASEARDLDKLLKDNSNLERGQESHYVSHTTEAPSSQKEVDGKIEVTEMGGVDDQANDFMGSLETATGKHQETSYIHQENVQHENKIDTLEDVQKVKQILPVPQTRCEQRLETQGSNGLINQEKFHPFSDFISDKSALTVVKAQQEESLTPKDECSYKQINALHSAEASAEENIQRAPPSVEEESATAEENQSIDEIAGFSVERCPEYASSGEEIAKAEEKESNTEGEMEGMTVERSSQLYPKGIDSEAPESSEFHNKEMDSDIKEKDLEPVQNSEDNSVKGDVRENLNETAHYLKPQKRQEETTADEKTNTTTSNEEEETKIDEKKEEVPQLEPENHDHRRNYADGNNEDSTSTTENPYPNKPTVEEDTDRKDVEKRDEMTENESLPPVSENLNETAQYLKPQDGQEGNTTSEMTNISVSNEEAKIDEEMEVVLQLEQKDHTHIRNNVHANDEDSQSIVENLNRDHPTEEKDTDRKDLEKRDEITENEPLPPVSENIKATAHQLKHREQIENTAGKMTNISMSNEEEEAKMDEKREEVVPQLEPEDHNHRTNYADGIDEDSTSTAENPNPDNPTLEEETDRKNVEERDEMTENEPLPSMSENLNETAQCLQPQKRQEGNTVGEITNISVANEENPNPDNPTLEEETDRKDVEERDEMTENEPLPSMSENLNETAQCLQPQKRQEGNTVGEITNISVANEEGRMDEETEEVVFLLQQEDHTHRRNDADGIDEDPISLVENLNGDNPTEEEDTDRKDEEKREEISENEPLAPVGENLNETAHQLEPQEQIENAADEMTNASMSNEEEDANMDEKREEIVPQLEPEDHKHRRNFVDGIDEDSTSKAENPYPDNPTLEENTDRKDVEKRDEMTENEPLSSVSENLNETAQCLQPQERQERNTVGEITNIGVSNEEAKINEETEEVVLQLEQEDHPHRRNDADGIDEDSISIVENLNGHNPTEEEDTDRKDEEKREEITENEPLSPVGENFNETAHWLKPQEQIKNAAGEMANASMPNEGEDAKMDEKREEVVRQLEPEGHKHRRNYADGIDEDSKSTVENPYPDNPIVEEDTDRKDVEKRDEMTENETLPPGKIDEEMEEVVLQLEQEDHTHRRNDFDGINEDPPSIVENLNGDNPTEVEDIDRKDEEKRDEITENEHSPSMSENLNETTYQLKSQEQVENPAGEMTNTSMSNEEEEAKMDERKMEVVPQLEPEDHNHRRYYADGIDEDSSSTAESPNPNKPTEEEDIDRKDVEKREITENEPLPPVSIEGTIQHIGMKHEEASNFVPTGQCQDTTYTRETTHSDILELGESEMVDETSKAILDERRNVEIDEAKESLKDISTEEMYQLEAVVAENQSNKHSPRDTMEKGDLNEKDQEPVFHQEEVTTPVTNEEKKYTALDTLEPSVESNFTKSEHQQDKSNPHKSHLESRDDREAESAVVESPRDRVKDKQPKDASNNQELELELDGTFKDILDRTVEEEVAVKTPCDTNERNETERVIMDKNEAIELEARIPELMAQNQTYKVKDITDSEVSNEVVRSEIEAIEPVNEACKTPCDLSKSVHTADFEDQKINIGDLHGILTSVEEAFQELAENNKDTLSFAEVHAHETIAADNETGKVPTEIWEEEEYLVKEVNLSSISVHRSIHKEDEEEEAHPQVKIFMHQTSEATEIRESVILDEDNSKASDIPEAKNKEAYGFAEYAHGTIVADKEMVAEPGISNIEGGVKEKSLEKTVDDLSPSNSACGHMDKEEDGHPQIKVLVPQNHEATDIKERVILNEEKSTTLGILEEKNEEASGVAEEHAYEVIHIDNETIPGTGNGRTELQEEDLNKMHDDMSTSDSVYESIQKEKAEAPLLEAEVLAQETSETMKIKENIILNEDKATAFNIPEGEYNEASASAEEHCHGDINKNKDKAPETGNDFTDVREEDMNLDNAIDDWAPSNSAHGHMQEEEDHPPEVEILKDKTGEGKEIEEGTILSEKQETAFNLPEVKNEVGFAEEHVQEADFTSNENIPETGNAKTGIKEEENLDKPINNFSTSDSYGSIHKEEGEAHAPEVEVPMHHTNEVKGNFSLNEELPSALDIPEEKNKEVPGLAKEYAQRIFSADKEMVAEIGNGQTKVREEEYKLNQKVGGSFNSYSAYGSMQNQEEEAHSPLAGETIPQLSQEKENKESVITTRKQSTALEIQEMKNAEVPGLLNERVHEAVHIDHGTKPDTGTGKTVLQVQENLDKTADNLSTSDSAYRNIVNGNEEAHPPEEEVIVNQSKEQKSIKESVNSTEENPKASDIPEEMNKLASCFEKEHALGTTNADKETVAEAGNGTIEDEEEDEESLDKTVDDICTSNSAYRSIQRGDEVAYPPEVELLEHQTTQATEIEESIILNEVKSAAIEMQEPNLHFNFRKDEQLAENPGPDMQDRSEDIKNKLELRYNKAEESSLMEAPQEAKSEYPKNPTSNEVMDLQIKSPFQDITEPNTEEDADKPPCNIGVGSETEQEIVDENEATELDNRTQEFIAQPQAYERENDRGCKVSNEEASSEHNAIGEIHEHLKLVDPVESEEQMIKDEESEELHGIPTLNEEIVKKLELKNKDGLGFEEGIQEGVHKDNEAITETENGKTEIQEEENSDRIHGESFTSTTANGSMPVKEAAHPPEVEVLHKTNEATENEENVILKEENVILKEEKPTAFSTLEPTLSLNIRMSECPAESQKLDKQANSEDKENQLEPRDNKQEESPCVNLIMEDENKQLIDPSSNKMMEQETDSPFEDILIPEREEMIAARYVGTENQREIVNKYDPVDAENETPDLTDQHQTQTAKDITECEVSNDTVSSEIKVTEAARKDLELVCLRKNVETVELEEPKIRDTSIESFEEVVQELEEKNKEASGSAEAHVHADNNTLSCAPIENADSMGLVRPSEPNPGNETRAKKEYSNTEIQLQNKQLSENIGYMSTSPTTDNENMQRREEANFIEAGDHLCETIEVTESPENMLLEELERTQELSETNLSISIPEYEEIAQTHSLVTRDLAEAEAKQHRLGHAINEVSKIVKSEAEVEINEAWKTEEHKQFKELDNKPIQTEPTEKSSHGKNKEENTDKGATQVNTEEQICKARNTTQETTSEGNEEVKPSNSNSGGQEFQQTSTDGADPHTIGDRSVVAGLPSIEREQEQEDEKQAIPNSVAAKPNQAAKKLGSQTEPQKIQRSERVPQQTSCEIAITEDNNRMNKMAGQSCNLNISLEEDFQKEAEKAGKGEEKEPESIDTVYRKEVNQDKGNADIEDDYRDRTKPGSSIVTNFFESEEHAKSFQCKFGNVPEKCRESHSPDEAMTTNSAQNTEDQIEEYQIEKKSEELHTTLGSEAVEEKLVLTMQPEQHSTACEMAKVCAQRDPGQKQKDIMLELNPESHSDGAKEELSEVLKEATTENLKEQERENNKMFDQSCQRINEEIKFEEAQPSDVPSNEPGIEAMASSTDKSETLTFRNEENQNKLEDASPHTTNSTEGGWKEEAAGKQGEPTDLEAKESMLEITCLAGESSWQKPEKEIEIIYKPEQSQDTENNLNELEAIKLEPEQQKHETNEVVNKQEVITEENFDISSTKDVEEEMKGNKKSENGPETPLGEKIEQPSMVKESEKLDEQAPKLNVEQQELEEVFNPHSLLSKQNNETLGCSMKEITHEEDEELPNKNNIPTIAYICAKESKEEVCGQVAQSPDLFNMTNMEKMIAKENNPQVATAETTAQGSPNEAKRLQSTPADSVFIHEGAISGIAEEIKIKENRANRKEISSTSGDMLHLVVEEQFAETITTSEKHPLHPMVKQGGNKQKLDEEEHKMRKVQSVEPKSKMEEAQDDPNKEHKAFEPNKVQLSDLLKVSVRDTIAEAQTLKEERNPELQHDELENIKAASGDDEEVKLDKEEEDEEDKVYKGSDVPVIVEGSRETGPKPSAKKSHNILSGVGSKVKHSIAKVKKVITGKSSATKTTSPK</sequence>
<feature type="region of interest" description="Disordered" evidence="2">
    <location>
        <begin position="4404"/>
        <end position="4454"/>
    </location>
</feature>
<feature type="compositionally biased region" description="Basic and acidic residues" evidence="2">
    <location>
        <begin position="4192"/>
        <end position="4233"/>
    </location>
</feature>
<proteinExistence type="predicted"/>
<reference evidence="3 4" key="1">
    <citation type="submission" date="2021-07" db="EMBL/GenBank/DDBJ databases">
        <title>The Aristolochia fimbriata genome: insights into angiosperm evolution, floral development and chemical biosynthesis.</title>
        <authorList>
            <person name="Jiao Y."/>
        </authorList>
    </citation>
    <scope>NUCLEOTIDE SEQUENCE [LARGE SCALE GENOMIC DNA]</scope>
    <source>
        <strain evidence="3">IBCAS-2021</strain>
        <tissue evidence="3">Leaf</tissue>
    </source>
</reference>
<feature type="region of interest" description="Disordered" evidence="2">
    <location>
        <begin position="2615"/>
        <end position="2654"/>
    </location>
</feature>
<feature type="compositionally biased region" description="Basic and acidic residues" evidence="2">
    <location>
        <begin position="1473"/>
        <end position="1485"/>
    </location>
</feature>
<feature type="compositionally biased region" description="Polar residues" evidence="2">
    <location>
        <begin position="1023"/>
        <end position="1038"/>
    </location>
</feature>
<feature type="compositionally biased region" description="Polar residues" evidence="2">
    <location>
        <begin position="1283"/>
        <end position="1313"/>
    </location>
</feature>
<feature type="compositionally biased region" description="Polar residues" evidence="2">
    <location>
        <begin position="1128"/>
        <end position="1140"/>
    </location>
</feature>
<feature type="compositionally biased region" description="Basic and acidic residues" evidence="2">
    <location>
        <begin position="2913"/>
        <end position="2924"/>
    </location>
</feature>
<dbReference type="EMBL" id="JAINDJ010000004">
    <property type="protein sequence ID" value="KAG9449772.1"/>
    <property type="molecule type" value="Genomic_DNA"/>
</dbReference>
<feature type="region of interest" description="Disordered" evidence="2">
    <location>
        <begin position="4186"/>
        <end position="4233"/>
    </location>
</feature>
<feature type="compositionally biased region" description="Polar residues" evidence="2">
    <location>
        <begin position="3698"/>
        <end position="3722"/>
    </location>
</feature>
<comment type="caution">
    <text evidence="3">The sequence shown here is derived from an EMBL/GenBank/DDBJ whole genome shotgun (WGS) entry which is preliminary data.</text>
</comment>
<feature type="compositionally biased region" description="Polar residues" evidence="2">
    <location>
        <begin position="3926"/>
        <end position="3935"/>
    </location>
</feature>
<evidence type="ECO:0000313" key="4">
    <source>
        <dbReference type="Proteomes" id="UP000825729"/>
    </source>
</evidence>
<feature type="region of interest" description="Disordered" evidence="2">
    <location>
        <begin position="3204"/>
        <end position="3257"/>
    </location>
</feature>
<feature type="compositionally biased region" description="Basic and acidic residues" evidence="2">
    <location>
        <begin position="915"/>
        <end position="926"/>
    </location>
</feature>
<feature type="compositionally biased region" description="Polar residues" evidence="2">
    <location>
        <begin position="1489"/>
        <end position="1508"/>
    </location>
</feature>
<keyword evidence="4" id="KW-1185">Reference proteome</keyword>
<feature type="compositionally biased region" description="Basic and acidic residues" evidence="2">
    <location>
        <begin position="1755"/>
        <end position="1771"/>
    </location>
</feature>
<feature type="region of interest" description="Disordered" evidence="2">
    <location>
        <begin position="3128"/>
        <end position="3154"/>
    </location>
</feature>
<feature type="region of interest" description="Disordered" evidence="2">
    <location>
        <begin position="3668"/>
        <end position="3812"/>
    </location>
</feature>
<feature type="compositionally biased region" description="Basic and acidic residues" evidence="2">
    <location>
        <begin position="939"/>
        <end position="960"/>
    </location>
</feature>
<feature type="compositionally biased region" description="Basic and acidic residues" evidence="2">
    <location>
        <begin position="1975"/>
        <end position="1998"/>
    </location>
</feature>
<feature type="compositionally biased region" description="Basic and acidic residues" evidence="2">
    <location>
        <begin position="4070"/>
        <end position="4090"/>
    </location>
</feature>
<feature type="compositionally biased region" description="Basic and acidic residues" evidence="2">
    <location>
        <begin position="3208"/>
        <end position="3237"/>
    </location>
</feature>
<name>A0AAV7EQ71_ARIFI</name>
<feature type="compositionally biased region" description="Basic and acidic residues" evidence="2">
    <location>
        <begin position="403"/>
        <end position="441"/>
    </location>
</feature>
<feature type="region of interest" description="Disordered" evidence="2">
    <location>
        <begin position="1966"/>
        <end position="2082"/>
    </location>
</feature>
<feature type="region of interest" description="Disordered" evidence="2">
    <location>
        <begin position="636"/>
        <end position="656"/>
    </location>
</feature>